<dbReference type="SUPFAM" id="SSF52540">
    <property type="entry name" value="P-loop containing nucleoside triphosphate hydrolases"/>
    <property type="match status" value="1"/>
</dbReference>
<dbReference type="InterPro" id="IPR003593">
    <property type="entry name" value="AAA+_ATPase"/>
</dbReference>
<name>A0A7C8IJ35_9PLEO</name>
<organism evidence="3 4">
    <name type="scientific">Massariosphaeria phaeospora</name>
    <dbReference type="NCBI Taxonomy" id="100035"/>
    <lineage>
        <taxon>Eukaryota</taxon>
        <taxon>Fungi</taxon>
        <taxon>Dikarya</taxon>
        <taxon>Ascomycota</taxon>
        <taxon>Pezizomycotina</taxon>
        <taxon>Dothideomycetes</taxon>
        <taxon>Pleosporomycetidae</taxon>
        <taxon>Pleosporales</taxon>
        <taxon>Pleosporales incertae sedis</taxon>
        <taxon>Massariosphaeria</taxon>
    </lineage>
</organism>
<proteinExistence type="predicted"/>
<feature type="region of interest" description="Disordered" evidence="1">
    <location>
        <begin position="1"/>
        <end position="21"/>
    </location>
</feature>
<evidence type="ECO:0000256" key="1">
    <source>
        <dbReference type="SAM" id="MobiDB-lite"/>
    </source>
</evidence>
<dbReference type="PANTHER" id="PTHR46411">
    <property type="entry name" value="FAMILY ATPASE, PUTATIVE-RELATED"/>
    <property type="match status" value="1"/>
</dbReference>
<evidence type="ECO:0000259" key="2">
    <source>
        <dbReference type="SMART" id="SM00382"/>
    </source>
</evidence>
<dbReference type="PANTHER" id="PTHR46411:SF3">
    <property type="entry name" value="AAA+ ATPASE DOMAIN-CONTAINING PROTEIN"/>
    <property type="match status" value="1"/>
</dbReference>
<dbReference type="AlphaFoldDB" id="A0A7C8IJ35"/>
<keyword evidence="4" id="KW-1185">Reference proteome</keyword>
<dbReference type="SMART" id="SM00382">
    <property type="entry name" value="AAA"/>
    <property type="match status" value="1"/>
</dbReference>
<dbReference type="EMBL" id="JAADJZ010000001">
    <property type="protein sequence ID" value="KAF2878451.1"/>
    <property type="molecule type" value="Genomic_DNA"/>
</dbReference>
<accession>A0A7C8IJ35</accession>
<dbReference type="GO" id="GO:0005524">
    <property type="term" value="F:ATP binding"/>
    <property type="evidence" value="ECO:0007669"/>
    <property type="project" value="InterPro"/>
</dbReference>
<dbReference type="Pfam" id="PF00004">
    <property type="entry name" value="AAA"/>
    <property type="match status" value="1"/>
</dbReference>
<keyword evidence="3" id="KW-0378">Hydrolase</keyword>
<evidence type="ECO:0000313" key="4">
    <source>
        <dbReference type="Proteomes" id="UP000481861"/>
    </source>
</evidence>
<dbReference type="InterPro" id="IPR027417">
    <property type="entry name" value="P-loop_NTPase"/>
</dbReference>
<dbReference type="OrthoDB" id="10042665at2759"/>
<dbReference type="Gene3D" id="3.40.50.300">
    <property type="entry name" value="P-loop containing nucleotide triphosphate hydrolases"/>
    <property type="match status" value="1"/>
</dbReference>
<feature type="compositionally biased region" description="Basic and acidic residues" evidence="1">
    <location>
        <begin position="1"/>
        <end position="11"/>
    </location>
</feature>
<dbReference type="InterPro" id="IPR003959">
    <property type="entry name" value="ATPase_AAA_core"/>
</dbReference>
<dbReference type="Proteomes" id="UP000481861">
    <property type="component" value="Unassembled WGS sequence"/>
</dbReference>
<feature type="domain" description="AAA+ ATPase" evidence="2">
    <location>
        <begin position="414"/>
        <end position="546"/>
    </location>
</feature>
<dbReference type="InterPro" id="IPR054289">
    <property type="entry name" value="DUF7025"/>
</dbReference>
<gene>
    <name evidence="3" type="ORF">BDV95DRAFT_480542</name>
</gene>
<dbReference type="Pfam" id="PF22942">
    <property type="entry name" value="DUF7025"/>
    <property type="match status" value="1"/>
</dbReference>
<sequence length="659" mass="76179">MAEDEKKKTEPEVSDEDVGETCELRVRQQRYDRQGNAEDIVVDSAKLPRGHGIDRSYAIVVNQVFTEKNRLEKEIVTINSEHLLKAFLNVIRSYPTVAADFTEPFDLESPFLMLYHYWDELDAYKEETEDDVARMHLNLLFEYMELTMGPEKKKCEIQEKKRQIDFSRAWTIYRPGDLMIKFEHGHPWLLECVKTAYEESTKTGKYIEVHCIFSDFDGANVGETAQVTKIFQKSHFASEHPANITDLPIFPRKFYHEDGSLEKRLEDRGARFLQLTNTCVRQYDGLAEHIKEPPMSWFDPDMSLYDLVWIAYKETGRVMVDRKTFQEDNKLETVSILELDDVNKVLCPPFVYGFSLAIKEWCKFYIENITDVVWDEKSMDSLVMKDDQKTLLQALVTSHHFPENPRDQTKQKGKGLVILLHGSPGSGKTMTAECCAEVTGRALFSTSLAELNKENRAYWFENRLVQVLQYATIWKAVVLMDEADVFLEHRKDDIADASERNALVAVFLRHLEYFSGVVFLTTNRVHVFDEAMKSRIHLALGYNPPELEMRRMLWFKKLRVAVGQDLEAEVEEAVDVFTRIKLNGREISNAINTAQTLARFEGCGLHLKHIEQVLNVRKEFEQGLRRMVTNSKRTSVGPLARQGSMLGAMYAEPDDISQE</sequence>
<dbReference type="GO" id="GO:0016887">
    <property type="term" value="F:ATP hydrolysis activity"/>
    <property type="evidence" value="ECO:0007669"/>
    <property type="project" value="InterPro"/>
</dbReference>
<comment type="caution">
    <text evidence="3">The sequence shown here is derived from an EMBL/GenBank/DDBJ whole genome shotgun (WGS) entry which is preliminary data.</text>
</comment>
<reference evidence="3 4" key="1">
    <citation type="submission" date="2020-01" db="EMBL/GenBank/DDBJ databases">
        <authorList>
            <consortium name="DOE Joint Genome Institute"/>
            <person name="Haridas S."/>
            <person name="Albert R."/>
            <person name="Binder M."/>
            <person name="Bloem J."/>
            <person name="Labutti K."/>
            <person name="Salamov A."/>
            <person name="Andreopoulos B."/>
            <person name="Baker S.E."/>
            <person name="Barry K."/>
            <person name="Bills G."/>
            <person name="Bluhm B.H."/>
            <person name="Cannon C."/>
            <person name="Castanera R."/>
            <person name="Culley D.E."/>
            <person name="Daum C."/>
            <person name="Ezra D."/>
            <person name="Gonzalez J.B."/>
            <person name="Henrissat B."/>
            <person name="Kuo A."/>
            <person name="Liang C."/>
            <person name="Lipzen A."/>
            <person name="Lutzoni F."/>
            <person name="Magnuson J."/>
            <person name="Mondo S."/>
            <person name="Nolan M."/>
            <person name="Ohm R."/>
            <person name="Pangilinan J."/>
            <person name="Park H.-J.H."/>
            <person name="Ramirez L."/>
            <person name="Alfaro M."/>
            <person name="Sun H."/>
            <person name="Tritt A."/>
            <person name="Yoshinaga Y."/>
            <person name="Zwiers L.-H.L."/>
            <person name="Turgeon B.G."/>
            <person name="Goodwin S.B."/>
            <person name="Spatafora J.W."/>
            <person name="Crous P.W."/>
            <person name="Grigoriev I.V."/>
        </authorList>
    </citation>
    <scope>NUCLEOTIDE SEQUENCE [LARGE SCALE GENOMIC DNA]</scope>
    <source>
        <strain evidence="3 4">CBS 611.86</strain>
    </source>
</reference>
<protein>
    <submittedName>
        <fullName evidence="3">P-loop containing nucleoside triphosphate hydrolase protein</fullName>
    </submittedName>
</protein>
<evidence type="ECO:0000313" key="3">
    <source>
        <dbReference type="EMBL" id="KAF2878451.1"/>
    </source>
</evidence>